<reference evidence="1" key="1">
    <citation type="submission" date="2021-06" db="EMBL/GenBank/DDBJ databases">
        <authorList>
            <person name="Kallberg Y."/>
            <person name="Tangrot J."/>
            <person name="Rosling A."/>
        </authorList>
    </citation>
    <scope>NUCLEOTIDE SEQUENCE</scope>
    <source>
        <strain evidence="1">MA453B</strain>
    </source>
</reference>
<sequence length="60" mass="6823">NLLIVEASAVVRFRSLDSFLNVILTGFYHHDTIQELNLPEFEDKDVILTTENFQIVEGTG</sequence>
<name>A0A9N9IBE2_9GLOM</name>
<keyword evidence="2" id="KW-1185">Reference proteome</keyword>
<feature type="non-terminal residue" evidence="1">
    <location>
        <position position="1"/>
    </location>
</feature>
<comment type="caution">
    <text evidence="1">The sequence shown here is derived from an EMBL/GenBank/DDBJ whole genome shotgun (WGS) entry which is preliminary data.</text>
</comment>
<dbReference type="AlphaFoldDB" id="A0A9N9IBE2"/>
<evidence type="ECO:0000313" key="1">
    <source>
        <dbReference type="EMBL" id="CAG8728649.1"/>
    </source>
</evidence>
<dbReference type="OrthoDB" id="2363314at2759"/>
<gene>
    <name evidence="1" type="ORF">DERYTH_LOCUS14928</name>
</gene>
<dbReference type="EMBL" id="CAJVPY010011639">
    <property type="protein sequence ID" value="CAG8728649.1"/>
    <property type="molecule type" value="Genomic_DNA"/>
</dbReference>
<dbReference type="Proteomes" id="UP000789405">
    <property type="component" value="Unassembled WGS sequence"/>
</dbReference>
<organism evidence="1 2">
    <name type="scientific">Dentiscutata erythropus</name>
    <dbReference type="NCBI Taxonomy" id="1348616"/>
    <lineage>
        <taxon>Eukaryota</taxon>
        <taxon>Fungi</taxon>
        <taxon>Fungi incertae sedis</taxon>
        <taxon>Mucoromycota</taxon>
        <taxon>Glomeromycotina</taxon>
        <taxon>Glomeromycetes</taxon>
        <taxon>Diversisporales</taxon>
        <taxon>Gigasporaceae</taxon>
        <taxon>Dentiscutata</taxon>
    </lineage>
</organism>
<accession>A0A9N9IBE2</accession>
<evidence type="ECO:0000313" key="2">
    <source>
        <dbReference type="Proteomes" id="UP000789405"/>
    </source>
</evidence>
<proteinExistence type="predicted"/>
<protein>
    <submittedName>
        <fullName evidence="1">18365_t:CDS:1</fullName>
    </submittedName>
</protein>